<accession>A0AB39HKC2</accession>
<keyword evidence="3" id="KW-0614">Plasmid</keyword>
<geneLocation type="plasmid" evidence="3">
    <name>p-HB236076</name>
</geneLocation>
<organism evidence="3">
    <name type="scientific">Vibrio sp. HB236076</name>
    <dbReference type="NCBI Taxonomy" id="3232307"/>
    <lineage>
        <taxon>Bacteria</taxon>
        <taxon>Pseudomonadati</taxon>
        <taxon>Pseudomonadota</taxon>
        <taxon>Gammaproteobacteria</taxon>
        <taxon>Vibrionales</taxon>
        <taxon>Vibrionaceae</taxon>
        <taxon>Vibrio</taxon>
    </lineage>
</organism>
<dbReference type="PANTHER" id="PTHR11820:SF7">
    <property type="entry name" value="ACYLPYRUVASE FAHD1, MITOCHONDRIAL"/>
    <property type="match status" value="1"/>
</dbReference>
<keyword evidence="1" id="KW-0479">Metal-binding</keyword>
<sequence length="205" mass="22877">MQTITCSRGELSPSKVVCVGRNYVEHIRELNNETPNEMVVFHKSNSAISAHLHSRHLDEPLHYEAELCFLVERGQFVSVAVGLDLTKRETQSRLKGKGLPWEKAKSFHASALFSRFVDLGDMPIEQLKLELLINSVRVQAGGVSEMIHKPEQILTQILAYTDLEDGDIVMTGTPKGVGVVEQGDVFLARLKNADTIITEIQWVAQ</sequence>
<dbReference type="AlphaFoldDB" id="A0AB39HKC2"/>
<evidence type="ECO:0000313" key="3">
    <source>
        <dbReference type="EMBL" id="XDK27104.1"/>
    </source>
</evidence>
<dbReference type="SUPFAM" id="SSF56529">
    <property type="entry name" value="FAH"/>
    <property type="match status" value="1"/>
</dbReference>
<dbReference type="GO" id="GO:0018773">
    <property type="term" value="F:acetylpyruvate hydrolase activity"/>
    <property type="evidence" value="ECO:0007669"/>
    <property type="project" value="TreeGrafter"/>
</dbReference>
<dbReference type="RefSeq" id="WP_306099283.1">
    <property type="nucleotide sequence ID" value="NZ_CP162602.1"/>
</dbReference>
<dbReference type="EMBL" id="CP162602">
    <property type="protein sequence ID" value="XDK27104.1"/>
    <property type="molecule type" value="Genomic_DNA"/>
</dbReference>
<dbReference type="InterPro" id="IPR036663">
    <property type="entry name" value="Fumarylacetoacetase_C_sf"/>
</dbReference>
<dbReference type="Gene3D" id="3.90.850.10">
    <property type="entry name" value="Fumarylacetoacetase-like, C-terminal domain"/>
    <property type="match status" value="1"/>
</dbReference>
<dbReference type="PANTHER" id="PTHR11820">
    <property type="entry name" value="ACYLPYRUVASE"/>
    <property type="match status" value="1"/>
</dbReference>
<feature type="domain" description="Fumarylacetoacetase-like C-terminal" evidence="2">
    <location>
        <begin position="15"/>
        <end position="191"/>
    </location>
</feature>
<evidence type="ECO:0000259" key="2">
    <source>
        <dbReference type="Pfam" id="PF01557"/>
    </source>
</evidence>
<dbReference type="KEGG" id="vih:AB0763_15175"/>
<dbReference type="InterPro" id="IPR011234">
    <property type="entry name" value="Fumarylacetoacetase-like_C"/>
</dbReference>
<protein>
    <submittedName>
        <fullName evidence="3">Fumarylacetoacetate hydrolase family protein</fullName>
    </submittedName>
</protein>
<proteinExistence type="predicted"/>
<evidence type="ECO:0000256" key="1">
    <source>
        <dbReference type="ARBA" id="ARBA00022723"/>
    </source>
</evidence>
<name>A0AB39HKC2_9VIBR</name>
<dbReference type="Pfam" id="PF01557">
    <property type="entry name" value="FAA_hydrolase"/>
    <property type="match status" value="1"/>
</dbReference>
<dbReference type="GO" id="GO:0046872">
    <property type="term" value="F:metal ion binding"/>
    <property type="evidence" value="ECO:0007669"/>
    <property type="project" value="UniProtKB-KW"/>
</dbReference>
<keyword evidence="3" id="KW-0378">Hydrolase</keyword>
<gene>
    <name evidence="3" type="ORF">AB0763_15175</name>
</gene>
<reference evidence="3" key="1">
    <citation type="submission" date="2024-07" db="EMBL/GenBank/DDBJ databases">
        <title>Genome Analysis of a Potential Novel Vibrio Species Secreting pH- and Thermo-stable Alginate Lyase and its Application in Producing Alginate Oligosaccharides.</title>
        <authorList>
            <person name="Huang H."/>
            <person name="Bao K."/>
        </authorList>
    </citation>
    <scope>NUCLEOTIDE SEQUENCE</scope>
    <source>
        <strain evidence="3">HB236076</strain>
        <plasmid evidence="3">p-HB236076</plasmid>
    </source>
</reference>